<name>A0A6A4QXI6_LUPAL</name>
<sequence>MCIMSRTWDTDYLIIIANAERLNNNSIVSTASSFLEELLLDEDGLICILRSKVICVSYLDLEIQITSSS</sequence>
<dbReference type="AlphaFoldDB" id="A0A6A4QXI6"/>
<evidence type="ECO:0000313" key="1">
    <source>
        <dbReference type="EMBL" id="KAE9618102.1"/>
    </source>
</evidence>
<proteinExistence type="predicted"/>
<dbReference type="Proteomes" id="UP000447434">
    <property type="component" value="Chromosome 3"/>
</dbReference>
<reference evidence="2" key="1">
    <citation type="journal article" date="2020" name="Nat. Commun.">
        <title>Genome sequence of the cluster root forming white lupin.</title>
        <authorList>
            <person name="Hufnagel B."/>
            <person name="Marques A."/>
            <person name="Soriano A."/>
            <person name="Marques L."/>
            <person name="Divol F."/>
            <person name="Doumas P."/>
            <person name="Sallet E."/>
            <person name="Mancinotti D."/>
            <person name="Carrere S."/>
            <person name="Marande W."/>
            <person name="Arribat S."/>
            <person name="Keller J."/>
            <person name="Huneau C."/>
            <person name="Blein T."/>
            <person name="Aime D."/>
            <person name="Laguerre M."/>
            <person name="Taylor J."/>
            <person name="Schubert V."/>
            <person name="Nelson M."/>
            <person name="Geu-Flores F."/>
            <person name="Crespi M."/>
            <person name="Gallardo-Guerrero K."/>
            <person name="Delaux P.-M."/>
            <person name="Salse J."/>
            <person name="Berges H."/>
            <person name="Guyot R."/>
            <person name="Gouzy J."/>
            <person name="Peret B."/>
        </authorList>
    </citation>
    <scope>NUCLEOTIDE SEQUENCE [LARGE SCALE GENOMIC DNA]</scope>
    <source>
        <strain evidence="2">cv. Amiga</strain>
    </source>
</reference>
<dbReference type="EMBL" id="WOCE01000003">
    <property type="protein sequence ID" value="KAE9618102.1"/>
    <property type="molecule type" value="Genomic_DNA"/>
</dbReference>
<evidence type="ECO:0000313" key="2">
    <source>
        <dbReference type="Proteomes" id="UP000447434"/>
    </source>
</evidence>
<gene>
    <name evidence="1" type="ORF">Lalb_Chr03g0042581</name>
</gene>
<organism evidence="1 2">
    <name type="scientific">Lupinus albus</name>
    <name type="common">White lupine</name>
    <name type="synonym">Lupinus termis</name>
    <dbReference type="NCBI Taxonomy" id="3870"/>
    <lineage>
        <taxon>Eukaryota</taxon>
        <taxon>Viridiplantae</taxon>
        <taxon>Streptophyta</taxon>
        <taxon>Embryophyta</taxon>
        <taxon>Tracheophyta</taxon>
        <taxon>Spermatophyta</taxon>
        <taxon>Magnoliopsida</taxon>
        <taxon>eudicotyledons</taxon>
        <taxon>Gunneridae</taxon>
        <taxon>Pentapetalae</taxon>
        <taxon>rosids</taxon>
        <taxon>fabids</taxon>
        <taxon>Fabales</taxon>
        <taxon>Fabaceae</taxon>
        <taxon>Papilionoideae</taxon>
        <taxon>50 kb inversion clade</taxon>
        <taxon>genistoids sensu lato</taxon>
        <taxon>core genistoids</taxon>
        <taxon>Genisteae</taxon>
        <taxon>Lupinus</taxon>
    </lineage>
</organism>
<accession>A0A6A4QXI6</accession>
<protein>
    <submittedName>
        <fullName evidence="1">Uncharacterized protein</fullName>
    </submittedName>
</protein>
<comment type="caution">
    <text evidence="1">The sequence shown here is derived from an EMBL/GenBank/DDBJ whole genome shotgun (WGS) entry which is preliminary data.</text>
</comment>
<keyword evidence="2" id="KW-1185">Reference proteome</keyword>